<protein>
    <submittedName>
        <fullName evidence="4">Response regulator of zinc sigma-54-dependent two-component system</fullName>
    </submittedName>
</protein>
<dbReference type="CDD" id="cd00156">
    <property type="entry name" value="REC"/>
    <property type="match status" value="1"/>
</dbReference>
<dbReference type="GO" id="GO:0000160">
    <property type="term" value="P:phosphorelay signal transduction system"/>
    <property type="evidence" value="ECO:0007669"/>
    <property type="project" value="InterPro"/>
</dbReference>
<dbReference type="Pfam" id="PF00072">
    <property type="entry name" value="Response_reg"/>
    <property type="match status" value="1"/>
</dbReference>
<reference evidence="4 5" key="1">
    <citation type="submission" date="2019-04" db="EMBL/GenBank/DDBJ databases">
        <title>Genome of a novel bacterium Candidatus Jettenia ecosi reconstructed from metagenome of an anammox bioreactor.</title>
        <authorList>
            <person name="Mardanov A.V."/>
            <person name="Beletsky A.V."/>
            <person name="Ravin N.V."/>
            <person name="Botchkova E.A."/>
            <person name="Litti Y.V."/>
            <person name="Nozhevnikova A.N."/>
        </authorList>
    </citation>
    <scope>NUCLEOTIDE SEQUENCE [LARGE SCALE GENOMIC DNA]</scope>
    <source>
        <strain evidence="4">J2</strain>
    </source>
</reference>
<dbReference type="InterPro" id="IPR011006">
    <property type="entry name" value="CheY-like_superfamily"/>
</dbReference>
<name>A0A533Q8R0_9BACT</name>
<evidence type="ECO:0000256" key="2">
    <source>
        <dbReference type="PROSITE-ProRule" id="PRU00169"/>
    </source>
</evidence>
<evidence type="ECO:0000313" key="5">
    <source>
        <dbReference type="Proteomes" id="UP000319783"/>
    </source>
</evidence>
<evidence type="ECO:0000313" key="4">
    <source>
        <dbReference type="EMBL" id="TLD40985.1"/>
    </source>
</evidence>
<dbReference type="SMART" id="SM00448">
    <property type="entry name" value="REC"/>
    <property type="match status" value="1"/>
</dbReference>
<evidence type="ECO:0000259" key="3">
    <source>
        <dbReference type="PROSITE" id="PS50110"/>
    </source>
</evidence>
<dbReference type="PANTHER" id="PTHR44591">
    <property type="entry name" value="STRESS RESPONSE REGULATOR PROTEIN 1"/>
    <property type="match status" value="1"/>
</dbReference>
<dbReference type="InterPro" id="IPR001789">
    <property type="entry name" value="Sig_transdc_resp-reg_receiver"/>
</dbReference>
<feature type="domain" description="Response regulatory" evidence="3">
    <location>
        <begin position="3"/>
        <end position="116"/>
    </location>
</feature>
<dbReference type="PROSITE" id="PS50110">
    <property type="entry name" value="RESPONSE_REGULATORY"/>
    <property type="match status" value="1"/>
</dbReference>
<dbReference type="AlphaFoldDB" id="A0A533Q8R0"/>
<dbReference type="EMBL" id="SULG01000068">
    <property type="protein sequence ID" value="TLD40985.1"/>
    <property type="molecule type" value="Genomic_DNA"/>
</dbReference>
<dbReference type="Proteomes" id="UP000319783">
    <property type="component" value="Unassembled WGS sequence"/>
</dbReference>
<keyword evidence="1 2" id="KW-0597">Phosphoprotein</keyword>
<organism evidence="4 5">
    <name type="scientific">Candidatus Jettenia ecosi</name>
    <dbReference type="NCBI Taxonomy" id="2494326"/>
    <lineage>
        <taxon>Bacteria</taxon>
        <taxon>Pseudomonadati</taxon>
        <taxon>Planctomycetota</taxon>
        <taxon>Candidatus Brocadiia</taxon>
        <taxon>Candidatus Brocadiales</taxon>
        <taxon>Candidatus Brocadiaceae</taxon>
        <taxon>Candidatus Jettenia</taxon>
    </lineage>
</organism>
<sequence length="136" mass="15967">MPRVLIIEEQEKIRRLLVSMFNQEGFETCHGIVWEKVKELPKKNIYDLIIIDLYVKSIDGYEIIKSIKFFHPAAEVIAIIPQMGYDTNQMISCGIYDYVLKPFRQKDVLDKGKKALEKKQLIDKVRSLEQIMDMDT</sequence>
<comment type="caution">
    <text evidence="4">The sequence shown here is derived from an EMBL/GenBank/DDBJ whole genome shotgun (WGS) entry which is preliminary data.</text>
</comment>
<accession>A0A533Q8R0</accession>
<proteinExistence type="predicted"/>
<dbReference type="PANTHER" id="PTHR44591:SF3">
    <property type="entry name" value="RESPONSE REGULATORY DOMAIN-CONTAINING PROTEIN"/>
    <property type="match status" value="1"/>
</dbReference>
<gene>
    <name evidence="4" type="ORF">JETT_2750</name>
</gene>
<dbReference type="SUPFAM" id="SSF52172">
    <property type="entry name" value="CheY-like"/>
    <property type="match status" value="1"/>
</dbReference>
<dbReference type="Gene3D" id="3.40.50.2300">
    <property type="match status" value="1"/>
</dbReference>
<dbReference type="InterPro" id="IPR050595">
    <property type="entry name" value="Bact_response_regulator"/>
</dbReference>
<feature type="modified residue" description="4-aspartylphosphate" evidence="2">
    <location>
        <position position="52"/>
    </location>
</feature>
<evidence type="ECO:0000256" key="1">
    <source>
        <dbReference type="ARBA" id="ARBA00022553"/>
    </source>
</evidence>